<proteinExistence type="inferred from homology"/>
<dbReference type="EMBL" id="KV454413">
    <property type="protein sequence ID" value="ODQ64080.1"/>
    <property type="molecule type" value="Genomic_DNA"/>
</dbReference>
<dbReference type="Pfam" id="PF12397">
    <property type="entry name" value="U3snoRNP10"/>
    <property type="match status" value="1"/>
</dbReference>
<comment type="function">
    <text evidence="9">Involved in nucleolar processing of pre-18S ribosomal RNA.</text>
</comment>
<comment type="subcellular location">
    <subcellularLocation>
        <location evidence="1 9">Nucleus</location>
        <location evidence="1 9">Nucleolus</location>
    </subcellularLocation>
</comment>
<evidence type="ECO:0000256" key="8">
    <source>
        <dbReference type="PROSITE-ProRule" id="PRU00103"/>
    </source>
</evidence>
<dbReference type="GO" id="GO:0034455">
    <property type="term" value="C:t-UTP complex"/>
    <property type="evidence" value="ECO:0007669"/>
    <property type="project" value="TreeGrafter"/>
</dbReference>
<evidence type="ECO:0000256" key="5">
    <source>
        <dbReference type="ARBA" id="ARBA00022552"/>
    </source>
</evidence>
<feature type="region of interest" description="Disordered" evidence="10">
    <location>
        <begin position="843"/>
        <end position="870"/>
    </location>
</feature>
<keyword evidence="7 9" id="KW-0687">Ribonucleoprotein</keyword>
<keyword evidence="4 9" id="KW-0690">Ribosome biogenesis</keyword>
<evidence type="ECO:0000259" key="11">
    <source>
        <dbReference type="SMART" id="SM01036"/>
    </source>
</evidence>
<dbReference type="GO" id="GO:0030515">
    <property type="term" value="F:snoRNA binding"/>
    <property type="evidence" value="ECO:0007669"/>
    <property type="project" value="TreeGrafter"/>
</dbReference>
<gene>
    <name evidence="12" type="ORF">NADFUDRAFT_53059</name>
</gene>
<dbReference type="PROSITE" id="PS50077">
    <property type="entry name" value="HEAT_REPEAT"/>
    <property type="match status" value="1"/>
</dbReference>
<dbReference type="GO" id="GO:0032040">
    <property type="term" value="C:small-subunit processome"/>
    <property type="evidence" value="ECO:0007669"/>
    <property type="project" value="TreeGrafter"/>
</dbReference>
<evidence type="ECO:0000256" key="2">
    <source>
        <dbReference type="ARBA" id="ARBA00010559"/>
    </source>
</evidence>
<dbReference type="SMART" id="SM01036">
    <property type="entry name" value="BP28CT"/>
    <property type="match status" value="1"/>
</dbReference>
<dbReference type="OrthoDB" id="31183at2759"/>
<evidence type="ECO:0000256" key="1">
    <source>
        <dbReference type="ARBA" id="ARBA00004604"/>
    </source>
</evidence>
<dbReference type="PANTHER" id="PTHR13457">
    <property type="entry name" value="BAP28"/>
    <property type="match status" value="1"/>
</dbReference>
<evidence type="ECO:0000256" key="6">
    <source>
        <dbReference type="ARBA" id="ARBA00023242"/>
    </source>
</evidence>
<comment type="subunit">
    <text evidence="9">Component of the ribosomal small subunit (SSU) processome.</text>
</comment>
<evidence type="ECO:0000256" key="9">
    <source>
        <dbReference type="RuleBase" id="RU367065"/>
    </source>
</evidence>
<evidence type="ECO:0000313" key="13">
    <source>
        <dbReference type="Proteomes" id="UP000095009"/>
    </source>
</evidence>
<dbReference type="GO" id="GO:0000462">
    <property type="term" value="P:maturation of SSU-rRNA from tricistronic rRNA transcript (SSU-rRNA, 5.8S rRNA, LSU-rRNA)"/>
    <property type="evidence" value="ECO:0007669"/>
    <property type="project" value="TreeGrafter"/>
</dbReference>
<dbReference type="SUPFAM" id="SSF48371">
    <property type="entry name" value="ARM repeat"/>
    <property type="match status" value="1"/>
</dbReference>
<dbReference type="GO" id="GO:0045943">
    <property type="term" value="P:positive regulation of transcription by RNA polymerase I"/>
    <property type="evidence" value="ECO:0007669"/>
    <property type="project" value="TreeGrafter"/>
</dbReference>
<dbReference type="GO" id="GO:0030686">
    <property type="term" value="C:90S preribosome"/>
    <property type="evidence" value="ECO:0007669"/>
    <property type="project" value="TreeGrafter"/>
</dbReference>
<dbReference type="InterPro" id="IPR056473">
    <property type="entry name" value="HEAT_Utp10/HEAT1"/>
</dbReference>
<feature type="repeat" description="HEAT" evidence="8">
    <location>
        <begin position="1746"/>
        <end position="1784"/>
    </location>
</feature>
<dbReference type="InterPro" id="IPR012954">
    <property type="entry name" value="BP28_C_dom"/>
</dbReference>
<name>A0A1E3PFJ2_9ASCO</name>
<dbReference type="Pfam" id="PF08146">
    <property type="entry name" value="BP28CT"/>
    <property type="match status" value="1"/>
</dbReference>
<dbReference type="InterPro" id="IPR022125">
    <property type="entry name" value="U3snoRNP10_N"/>
</dbReference>
<dbReference type="InterPro" id="IPR016024">
    <property type="entry name" value="ARM-type_fold"/>
</dbReference>
<protein>
    <recommendedName>
        <fullName evidence="3 9">U3 small nucleolar RNA-associated protein 10</fullName>
    </recommendedName>
</protein>
<dbReference type="Proteomes" id="UP000095009">
    <property type="component" value="Unassembled WGS sequence"/>
</dbReference>
<feature type="domain" description="BP28 C-terminal" evidence="11">
    <location>
        <begin position="1506"/>
        <end position="1655"/>
    </location>
</feature>
<dbReference type="InterPro" id="IPR040191">
    <property type="entry name" value="UTP10"/>
</dbReference>
<dbReference type="PANTHER" id="PTHR13457:SF1">
    <property type="entry name" value="HEAT REPEAT-CONTAINING PROTEIN 1"/>
    <property type="match status" value="1"/>
</dbReference>
<comment type="similarity">
    <text evidence="2 9">Belongs to the HEATR1/UTP10 family.</text>
</comment>
<keyword evidence="6 9" id="KW-0539">Nucleus</keyword>
<dbReference type="InterPro" id="IPR021133">
    <property type="entry name" value="HEAT_type_2"/>
</dbReference>
<evidence type="ECO:0000256" key="10">
    <source>
        <dbReference type="SAM" id="MobiDB-lite"/>
    </source>
</evidence>
<evidence type="ECO:0000256" key="3">
    <source>
        <dbReference type="ARBA" id="ARBA00015399"/>
    </source>
</evidence>
<keyword evidence="13" id="KW-1185">Reference proteome</keyword>
<evidence type="ECO:0000256" key="4">
    <source>
        <dbReference type="ARBA" id="ARBA00022517"/>
    </source>
</evidence>
<keyword evidence="5 9" id="KW-0698">rRNA processing</keyword>
<reference evidence="12 13" key="1">
    <citation type="journal article" date="2016" name="Proc. Natl. Acad. Sci. U.S.A.">
        <title>Comparative genomics of biotechnologically important yeasts.</title>
        <authorList>
            <person name="Riley R."/>
            <person name="Haridas S."/>
            <person name="Wolfe K.H."/>
            <person name="Lopes M.R."/>
            <person name="Hittinger C.T."/>
            <person name="Goeker M."/>
            <person name="Salamov A.A."/>
            <person name="Wisecaver J.H."/>
            <person name="Long T.M."/>
            <person name="Calvey C.H."/>
            <person name="Aerts A.L."/>
            <person name="Barry K.W."/>
            <person name="Choi C."/>
            <person name="Clum A."/>
            <person name="Coughlan A.Y."/>
            <person name="Deshpande S."/>
            <person name="Douglass A.P."/>
            <person name="Hanson S.J."/>
            <person name="Klenk H.-P."/>
            <person name="LaButti K.M."/>
            <person name="Lapidus A."/>
            <person name="Lindquist E.A."/>
            <person name="Lipzen A.M."/>
            <person name="Meier-Kolthoff J.P."/>
            <person name="Ohm R.A."/>
            <person name="Otillar R.P."/>
            <person name="Pangilinan J.L."/>
            <person name="Peng Y."/>
            <person name="Rokas A."/>
            <person name="Rosa C.A."/>
            <person name="Scheuner C."/>
            <person name="Sibirny A.A."/>
            <person name="Slot J.C."/>
            <person name="Stielow J.B."/>
            <person name="Sun H."/>
            <person name="Kurtzman C.P."/>
            <person name="Blackwell M."/>
            <person name="Grigoriev I.V."/>
            <person name="Jeffries T.W."/>
        </authorList>
    </citation>
    <scope>NUCLEOTIDE SEQUENCE [LARGE SCALE GENOMIC DNA]</scope>
    <source>
        <strain evidence="12 13">DSM 6958</strain>
    </source>
</reference>
<accession>A0A1E3PFJ2</accession>
<organism evidence="12 13">
    <name type="scientific">Nadsonia fulvescens var. elongata DSM 6958</name>
    <dbReference type="NCBI Taxonomy" id="857566"/>
    <lineage>
        <taxon>Eukaryota</taxon>
        <taxon>Fungi</taxon>
        <taxon>Dikarya</taxon>
        <taxon>Ascomycota</taxon>
        <taxon>Saccharomycotina</taxon>
        <taxon>Dipodascomycetes</taxon>
        <taxon>Dipodascales</taxon>
        <taxon>Dipodascales incertae sedis</taxon>
        <taxon>Nadsonia</taxon>
    </lineage>
</organism>
<dbReference type="STRING" id="857566.A0A1E3PFJ2"/>
<evidence type="ECO:0000313" key="12">
    <source>
        <dbReference type="EMBL" id="ODQ64080.1"/>
    </source>
</evidence>
<evidence type="ECO:0000256" key="7">
    <source>
        <dbReference type="ARBA" id="ARBA00023274"/>
    </source>
</evidence>
<dbReference type="Pfam" id="PF23243">
    <property type="entry name" value="HEAT_HEATR1"/>
    <property type="match status" value="1"/>
</dbReference>
<sequence length="1786" mass="199300">MSSLASQLAGIKASNNASVLDRKKRKKIHSVSLIYDAKVAATQDYNGIFYMALDALRELELLDPRFEAFENSLFSDTSIEVDRLVQTAEQNQALDRAVDAFLSLIAPRINLQPAVKTLEWLVRRFQIHIHNADSFLLTVLPYYSSAIFLRVLDVLPLPLPPIFSFLTNSKKTAESPSRNLIIRALSSDAQLYELVSTHIVKQITNGRDYNTLLAFWSSISIWCLAFMKESNVTDEDIIGKFLPSLSSIIALKKNNDAQVAAYMILAVLGSQTRISQNVFVSAIQSIVYNWSKASSKSGLSCITQLVQGQEGPAQVLPKDTWDAIDKIKTIDQDLVTMSEKFRIDKFVVSWIISLQTYAPERFSTIQKVISSVPLTDSETKEIIISTIRLATQPSTSADLKSKISNLFEFWFGESASELIVIEALKELDMNVEILELALLSSFNRSAASANQYTENFDEAAALDKFNILNEENGQTRDSVKAEVDAALDGLSAVSYLSRESDVEFFKLADLYTRAVSFRLDLTKFSQSTAFVKDAYISFLARIWSGSYAVLARIAALQQFDQILADITDDTIDLQAFIPYILIGLTDSSEKVRRLAGKSVATLAQRYPIKKAKSWGVNILYGPENASSDVTWISSDEVRELLNNIITPRIEECVLDNTFIYQIIGNVLDASKKEVKSSFCVSLLSFFTSHALSVQIPQPKAIFLRFVNSASKTTVARSKLLSYILESWVEARSKWEATCEEFKFDLSVLETEVVDIVSFGEKSQGIRFFEECLKLNNLYLSRLVCNRIIAIWETLKADVQLGLVRFLVDLSVDDKNDYDVLDVLNSVSISSDIFVTLLKDSKLEGTDDTSSPNPSAIAKRRRRSSASSRQAFKRDNAIADIAERHIRKVTTVLELLERSKPEPRSDLLPQLFTILGEILSLGTESNLPVLYTEQVLANCMLAVVAELKKQKDVKLDSNAIRVDIIVSCIRASSSPQVQNRFLLLVASLAELAPEIVLHSVMPIFTFMGANTIRQDDEFSSHVIQQTISRVIPALLVDNQNGRNSEEIEFLLLSFVTAFSHIPRHRRVKLFTTLAKTLGAEYSLHILLNMLGQKYSEAKSKKKSVESRTLQQFSDTFMRGFSVIDQTAAIQKYLTLFNAIPFEAIAKDTESEFTRGQIFGSAVTNMSSEELVQLKADLLEFISSIIGGEDVISGIQSLRIRIISSIKKGEQDEISAIREQTSKSILLLLGIIDVVGTNEQQRITSQVFATLDNILDLLPISDFIDVLKEILNTPQDVVIKRRVLSLLRSKFELELSSDEKSQEAAKLSTEILSAVIKANDDASLSQLALDGLDIIVAKFGSSFDPKDLKALLDLTVAECGLGNGAYEVFVPAVSCINSLCAILGARSIGHFAKIVPVAFARFEDAVCNPETPGADLVQLAVISLIAGLIKRIPAFMNSSIVKIINLVLKSTVMEAPRKQLLNLIITNIDLKIVLSALTTTWSNAVNQSLDAIFLHLDALDAAIELSERKVVSSQSANLVKFLLESFEVRGRVDDKYDNNSINRIETRCIKVGIQIILKLNDKTFRPLFVSMVRWAIDGAGCDASIEKSDRLLVFFKFFGKLLDGLRSIVTNYYGYLIDPVSNLLDQYSQGGIKDNEPLRRVILNSLYTSFQFDHDEFWQSRQRFEKISASLLAQMPTVEASLGKNLVKTIVAMSETCASEDNHKTINELVLSHMKDSCSSNQKLWAIRTLKGIYLKLGEEWLTMLPQLVPVIAELLEDEDEKVEMEVRRELVPVIEEVLGEPLERYLS</sequence>